<name>A0A1H2RM61_9BACI</name>
<feature type="transmembrane region" description="Helical" evidence="1">
    <location>
        <begin position="60"/>
        <end position="85"/>
    </location>
</feature>
<evidence type="ECO:0000256" key="1">
    <source>
        <dbReference type="SAM" id="Phobius"/>
    </source>
</evidence>
<evidence type="ECO:0008006" key="4">
    <source>
        <dbReference type="Google" id="ProtNLM"/>
    </source>
</evidence>
<dbReference type="AlphaFoldDB" id="A0A1H2RM61"/>
<keyword evidence="3" id="KW-1185">Reference proteome</keyword>
<organism evidence="2 3">
    <name type="scientific">Marinococcus luteus</name>
    <dbReference type="NCBI Taxonomy" id="1122204"/>
    <lineage>
        <taxon>Bacteria</taxon>
        <taxon>Bacillati</taxon>
        <taxon>Bacillota</taxon>
        <taxon>Bacilli</taxon>
        <taxon>Bacillales</taxon>
        <taxon>Bacillaceae</taxon>
        <taxon>Marinococcus</taxon>
    </lineage>
</organism>
<evidence type="ECO:0000313" key="2">
    <source>
        <dbReference type="EMBL" id="SDW20250.1"/>
    </source>
</evidence>
<keyword evidence="1" id="KW-0472">Membrane</keyword>
<dbReference type="RefSeq" id="WP_091611513.1">
    <property type="nucleotide sequence ID" value="NZ_FNNC01000001.1"/>
</dbReference>
<gene>
    <name evidence="2" type="ORF">SAMN05421781_0829</name>
</gene>
<accession>A0A1H2RM61</accession>
<evidence type="ECO:0000313" key="3">
    <source>
        <dbReference type="Proteomes" id="UP000199488"/>
    </source>
</evidence>
<feature type="transmembrane region" description="Helical" evidence="1">
    <location>
        <begin position="34"/>
        <end position="54"/>
    </location>
</feature>
<keyword evidence="1" id="KW-1133">Transmembrane helix</keyword>
<reference evidence="2 3" key="1">
    <citation type="submission" date="2016-10" db="EMBL/GenBank/DDBJ databases">
        <authorList>
            <person name="de Groot N.N."/>
        </authorList>
    </citation>
    <scope>NUCLEOTIDE SEQUENCE [LARGE SCALE GENOMIC DNA]</scope>
    <source>
        <strain evidence="2 3">DSM 23126</strain>
    </source>
</reference>
<keyword evidence="1" id="KW-0812">Transmembrane</keyword>
<protein>
    <recommendedName>
        <fullName evidence="4">YesK-like protein</fullName>
    </recommendedName>
</protein>
<sequence length="95" mass="10625">MTFIAQYGFFFAMLIIIGAIIFFSYLLPKTERFVHVLTALLVLGGIGIIIYSFLGPDDPFTGIALAVLAFFIWLGTGLGWIGIFIHQAMQERKSY</sequence>
<dbReference type="Proteomes" id="UP000199488">
    <property type="component" value="Unassembled WGS sequence"/>
</dbReference>
<feature type="transmembrane region" description="Helical" evidence="1">
    <location>
        <begin position="6"/>
        <end position="27"/>
    </location>
</feature>
<dbReference type="EMBL" id="FNNC01000001">
    <property type="protein sequence ID" value="SDW20250.1"/>
    <property type="molecule type" value="Genomic_DNA"/>
</dbReference>
<proteinExistence type="predicted"/>
<dbReference type="OrthoDB" id="9941665at2"/>